<dbReference type="AlphaFoldDB" id="A0AAE0SG28"/>
<reference evidence="1" key="1">
    <citation type="journal article" date="2021" name="Genome Biol. Evol.">
        <title>A High-Quality Reference Genome for a Parasitic Bivalve with Doubly Uniparental Inheritance (Bivalvia: Unionida).</title>
        <authorList>
            <person name="Smith C.H."/>
        </authorList>
    </citation>
    <scope>NUCLEOTIDE SEQUENCE</scope>
    <source>
        <strain evidence="1">CHS0354</strain>
    </source>
</reference>
<evidence type="ECO:0000313" key="1">
    <source>
        <dbReference type="EMBL" id="KAK3591267.1"/>
    </source>
</evidence>
<gene>
    <name evidence="1" type="ORF">CHS0354_004313</name>
</gene>
<reference evidence="1" key="3">
    <citation type="submission" date="2023-05" db="EMBL/GenBank/DDBJ databases">
        <authorList>
            <person name="Smith C.H."/>
        </authorList>
    </citation>
    <scope>NUCLEOTIDE SEQUENCE</scope>
    <source>
        <strain evidence="1">CHS0354</strain>
        <tissue evidence="1">Mantle</tissue>
    </source>
</reference>
<accession>A0AAE0SG28</accession>
<keyword evidence="2" id="KW-1185">Reference proteome</keyword>
<comment type="caution">
    <text evidence="1">The sequence shown here is derived from an EMBL/GenBank/DDBJ whole genome shotgun (WGS) entry which is preliminary data.</text>
</comment>
<dbReference type="EMBL" id="JAEAOA010000326">
    <property type="protein sequence ID" value="KAK3591267.1"/>
    <property type="molecule type" value="Genomic_DNA"/>
</dbReference>
<name>A0AAE0SG28_9BIVA</name>
<protein>
    <submittedName>
        <fullName evidence="1">Uncharacterized protein</fullName>
    </submittedName>
</protein>
<sequence length="88" mass="10343">MRLRPLGVVGFALEEIIKFFYVKLKAILSLKRYLLLKLWDKVNEEIYGGQEFPQENVTVRSIKMTFRTYGQESTSSPVTRVHEIYTNN</sequence>
<feature type="non-terminal residue" evidence="1">
    <location>
        <position position="1"/>
    </location>
</feature>
<evidence type="ECO:0000313" key="2">
    <source>
        <dbReference type="Proteomes" id="UP001195483"/>
    </source>
</evidence>
<organism evidence="1 2">
    <name type="scientific">Potamilus streckersoni</name>
    <dbReference type="NCBI Taxonomy" id="2493646"/>
    <lineage>
        <taxon>Eukaryota</taxon>
        <taxon>Metazoa</taxon>
        <taxon>Spiralia</taxon>
        <taxon>Lophotrochozoa</taxon>
        <taxon>Mollusca</taxon>
        <taxon>Bivalvia</taxon>
        <taxon>Autobranchia</taxon>
        <taxon>Heteroconchia</taxon>
        <taxon>Palaeoheterodonta</taxon>
        <taxon>Unionida</taxon>
        <taxon>Unionoidea</taxon>
        <taxon>Unionidae</taxon>
        <taxon>Ambleminae</taxon>
        <taxon>Lampsilini</taxon>
        <taxon>Potamilus</taxon>
    </lineage>
</organism>
<proteinExistence type="predicted"/>
<reference evidence="1" key="2">
    <citation type="journal article" date="2021" name="Genome Biol. Evol.">
        <title>Developing a high-quality reference genome for a parasitic bivalve with doubly uniparental inheritance (Bivalvia: Unionida).</title>
        <authorList>
            <person name="Smith C.H."/>
        </authorList>
    </citation>
    <scope>NUCLEOTIDE SEQUENCE</scope>
    <source>
        <strain evidence="1">CHS0354</strain>
        <tissue evidence="1">Mantle</tissue>
    </source>
</reference>
<dbReference type="Proteomes" id="UP001195483">
    <property type="component" value="Unassembled WGS sequence"/>
</dbReference>